<dbReference type="EMBL" id="JAROKS010000003">
    <property type="protein sequence ID" value="KAK1804781.1"/>
    <property type="molecule type" value="Genomic_DNA"/>
</dbReference>
<evidence type="ECO:0000313" key="8">
    <source>
        <dbReference type="EMBL" id="KAK1804781.1"/>
    </source>
</evidence>
<dbReference type="PANTHER" id="PTHR31817">
    <property type="match status" value="1"/>
</dbReference>
<dbReference type="Pfam" id="PF13865">
    <property type="entry name" value="FoP_duplication"/>
    <property type="match status" value="1"/>
</dbReference>
<dbReference type="InterPro" id="IPR012548">
    <property type="entry name" value="MATCAP"/>
</dbReference>
<evidence type="ECO:0000256" key="6">
    <source>
        <dbReference type="SAM" id="MobiDB-lite"/>
    </source>
</evidence>
<keyword evidence="5" id="KW-0482">Metalloprotease</keyword>
<dbReference type="GO" id="GO:0006508">
    <property type="term" value="P:proteolysis"/>
    <property type="evidence" value="ECO:0007669"/>
    <property type="project" value="UniProtKB-KW"/>
</dbReference>
<protein>
    <recommendedName>
        <fullName evidence="7">Chromatin target of PRMT1 protein C-terminal domain-containing protein</fullName>
    </recommendedName>
</protein>
<name>A0AAD9E4H3_9TELE</name>
<evidence type="ECO:0000256" key="3">
    <source>
        <dbReference type="ARBA" id="ARBA00022801"/>
    </source>
</evidence>
<keyword evidence="9" id="KW-1185">Reference proteome</keyword>
<evidence type="ECO:0000259" key="7">
    <source>
        <dbReference type="SMART" id="SM01218"/>
    </source>
</evidence>
<dbReference type="Pfam" id="PF08014">
    <property type="entry name" value="MATCAP"/>
    <property type="match status" value="1"/>
</dbReference>
<dbReference type="PANTHER" id="PTHR31817:SF3">
    <property type="entry name" value="TYROSINE CARBOXYPEPTIDASE MATCAP2-RELATED"/>
    <property type="match status" value="1"/>
</dbReference>
<gene>
    <name evidence="8" type="ORF">P4O66_003540</name>
</gene>
<evidence type="ECO:0000256" key="5">
    <source>
        <dbReference type="ARBA" id="ARBA00023049"/>
    </source>
</evidence>
<accession>A0AAD9E4H3</accession>
<dbReference type="InterPro" id="IPR025715">
    <property type="entry name" value="FoP_C"/>
</dbReference>
<organism evidence="8 9">
    <name type="scientific">Electrophorus voltai</name>
    <dbReference type="NCBI Taxonomy" id="2609070"/>
    <lineage>
        <taxon>Eukaryota</taxon>
        <taxon>Metazoa</taxon>
        <taxon>Chordata</taxon>
        <taxon>Craniata</taxon>
        <taxon>Vertebrata</taxon>
        <taxon>Euteleostomi</taxon>
        <taxon>Actinopterygii</taxon>
        <taxon>Neopterygii</taxon>
        <taxon>Teleostei</taxon>
        <taxon>Ostariophysi</taxon>
        <taxon>Gymnotiformes</taxon>
        <taxon>Gymnotoidei</taxon>
        <taxon>Gymnotidae</taxon>
        <taxon>Electrophorus</taxon>
    </lineage>
</organism>
<keyword evidence="4" id="KW-0694">RNA-binding</keyword>
<evidence type="ECO:0000256" key="4">
    <source>
        <dbReference type="ARBA" id="ARBA00022884"/>
    </source>
</evidence>
<sequence>MSSPSTQKVVLKSTTKVSLNERFTNMMKNKQPTAVSIRATVQQQHMASARNRRLAQQMENRPSVQAALQHKQSLKQRLGKSNIQARLGRPIGPLMRGGAGGRGFAVGGLRGAARSLRGRGRGGTMRGAMALRGVGQLKGRGAAGRMGLRRGMRQRGGATGRGAVLVGRAVGRGAPGARGRGGLRGRGSFLGRSRGRGRGRGTGRPTVTREQLDNQLDAYMSKTKGHLDAELDAYMAQADPEKLLHWPEMEMTRQCVLSPLGNSYRWPKRTQHLSSASQDYGAYSCSPPPPQGRGLALQGHPIGLCPRPISTPKRACIKLPKLAKGRRAQDGKNLARKPCILSAIKPSNVDSEKIKFFKSDFTYNPQFVYSSPVSPQVLEKHNTASDRFLTQAVRIMELALHKYGTYEKFEQATGGNLLTKNQIWSHVKKYMEKEGCVGEIVVHVTDDLLSRASMTVLQGRPTLSINVNTAREHWLEGLLRHEIGTHYFRGMNNRLQPWGQGAGRQRLNLHPLNPTEEGLASIHSVLFRPDPLLWRAALLYYTVYHASRTSFSQLFRDLGQFVCDPVTRWDYCLRAKRGQTDTSQPGCFSKDQVYLDGILKILRYRQRIDFQLLTALGKVSYEDVERLKGLAVMEHVRIPHFLQNQARYTEQLHKIMEVNQLTDEELRTLI</sequence>
<dbReference type="Proteomes" id="UP001239994">
    <property type="component" value="Unassembled WGS sequence"/>
</dbReference>
<reference evidence="8" key="1">
    <citation type="submission" date="2023-03" db="EMBL/GenBank/DDBJ databases">
        <title>Electrophorus voltai genome.</title>
        <authorList>
            <person name="Bian C."/>
        </authorList>
    </citation>
    <scope>NUCLEOTIDE SEQUENCE</scope>
    <source>
        <strain evidence="8">CB-2022</strain>
        <tissue evidence="8">Muscle</tissue>
    </source>
</reference>
<feature type="region of interest" description="Disordered" evidence="6">
    <location>
        <begin position="175"/>
        <end position="206"/>
    </location>
</feature>
<dbReference type="GO" id="GO:0003723">
    <property type="term" value="F:RNA binding"/>
    <property type="evidence" value="ECO:0007669"/>
    <property type="project" value="UniProtKB-KW"/>
</dbReference>
<dbReference type="SMART" id="SM01218">
    <property type="entry name" value="FoP_duplication"/>
    <property type="match status" value="1"/>
</dbReference>
<dbReference type="GO" id="GO:0008237">
    <property type="term" value="F:metallopeptidase activity"/>
    <property type="evidence" value="ECO:0007669"/>
    <property type="project" value="UniProtKB-KW"/>
</dbReference>
<keyword evidence="2" id="KW-0645">Protease</keyword>
<evidence type="ECO:0000256" key="1">
    <source>
        <dbReference type="ARBA" id="ARBA00001947"/>
    </source>
</evidence>
<feature type="compositionally biased region" description="Gly residues" evidence="6">
    <location>
        <begin position="175"/>
        <end position="185"/>
    </location>
</feature>
<keyword evidence="3" id="KW-0378">Hydrolase</keyword>
<evidence type="ECO:0000256" key="2">
    <source>
        <dbReference type="ARBA" id="ARBA00022670"/>
    </source>
</evidence>
<evidence type="ECO:0000313" key="9">
    <source>
        <dbReference type="Proteomes" id="UP001239994"/>
    </source>
</evidence>
<dbReference type="SMART" id="SM01154">
    <property type="entry name" value="DUF1704"/>
    <property type="match status" value="1"/>
</dbReference>
<dbReference type="AlphaFoldDB" id="A0AAD9E4H3"/>
<proteinExistence type="predicted"/>
<feature type="domain" description="Chromatin target of PRMT1 protein C-terminal" evidence="7">
    <location>
        <begin position="154"/>
        <end position="241"/>
    </location>
</feature>
<comment type="cofactor">
    <cofactor evidence="1">
        <name>Zn(2+)</name>
        <dbReference type="ChEBI" id="CHEBI:29105"/>
    </cofactor>
</comment>
<comment type="caution">
    <text evidence="8">The sequence shown here is derived from an EMBL/GenBank/DDBJ whole genome shotgun (WGS) entry which is preliminary data.</text>
</comment>